<name>A0ABS7FRW2_9ACTN</name>
<evidence type="ECO:0000313" key="3">
    <source>
        <dbReference type="Proteomes" id="UP000774570"/>
    </source>
</evidence>
<proteinExistence type="predicted"/>
<dbReference type="InterPro" id="IPR041664">
    <property type="entry name" value="AAA_16"/>
</dbReference>
<dbReference type="InterPro" id="IPR027417">
    <property type="entry name" value="P-loop_NTPase"/>
</dbReference>
<dbReference type="EMBL" id="JAIBOA010000006">
    <property type="protein sequence ID" value="MBW8483141.1"/>
    <property type="molecule type" value="Genomic_DNA"/>
</dbReference>
<feature type="domain" description="Orc1-like AAA ATPase" evidence="1">
    <location>
        <begin position="16"/>
        <end position="109"/>
    </location>
</feature>
<protein>
    <submittedName>
        <fullName evidence="2">ATPase</fullName>
    </submittedName>
</protein>
<evidence type="ECO:0000259" key="1">
    <source>
        <dbReference type="Pfam" id="PF13191"/>
    </source>
</evidence>
<keyword evidence="3" id="KW-1185">Reference proteome</keyword>
<dbReference type="PRINTS" id="PR00364">
    <property type="entry name" value="DISEASERSIST"/>
</dbReference>
<gene>
    <name evidence="2" type="ORF">K1Y72_12220</name>
</gene>
<dbReference type="Gene3D" id="3.40.50.300">
    <property type="entry name" value="P-loop containing nucleotide triphosphate hydrolases"/>
    <property type="match status" value="1"/>
</dbReference>
<dbReference type="SUPFAM" id="SSF48452">
    <property type="entry name" value="TPR-like"/>
    <property type="match status" value="1"/>
</dbReference>
<dbReference type="SUPFAM" id="SSF52540">
    <property type="entry name" value="P-loop containing nucleoside triphosphate hydrolases"/>
    <property type="match status" value="1"/>
</dbReference>
<evidence type="ECO:0000313" key="2">
    <source>
        <dbReference type="EMBL" id="MBW8483141.1"/>
    </source>
</evidence>
<dbReference type="InterPro" id="IPR011990">
    <property type="entry name" value="TPR-like_helical_dom_sf"/>
</dbReference>
<reference evidence="2 3" key="1">
    <citation type="submission" date="2021-07" db="EMBL/GenBank/DDBJ databases">
        <title>Actinomadura sp. PM05-2 isolated from lichen.</title>
        <authorList>
            <person name="Somphong A."/>
            <person name="Phongsopitanun W."/>
            <person name="Tanasupawat S."/>
            <person name="Peongsungnone V."/>
        </authorList>
    </citation>
    <scope>NUCLEOTIDE SEQUENCE [LARGE SCALE GENOMIC DNA]</scope>
    <source>
        <strain evidence="2 3">PM05-2</strain>
    </source>
</reference>
<dbReference type="PANTHER" id="PTHR47691:SF3">
    <property type="entry name" value="HTH-TYPE TRANSCRIPTIONAL REGULATOR RV0890C-RELATED"/>
    <property type="match status" value="1"/>
</dbReference>
<dbReference type="Proteomes" id="UP000774570">
    <property type="component" value="Unassembled WGS sequence"/>
</dbReference>
<dbReference type="PANTHER" id="PTHR47691">
    <property type="entry name" value="REGULATOR-RELATED"/>
    <property type="match status" value="1"/>
</dbReference>
<sequence length="702" mass="74974">MTRARRPGRPPAATGRLVGRGAELDRLTRLCRAAPLVTVTGVGGVGKTRLALRAAAELEPAFPDGVWWVELSPVEDAASVPYAIAEALPLVDQTRRPMPEVLTGYLAPRDLLLVLDTCEHLAGACARVAGELLAAAPGLRILATSRRPLGPPGERVVVLDPLFVPDAAAVPAPGAPGEDAVTLLAERARAADPEFRITAANRADAVRLCRRLDGLPLAIELAAARLGELPVGELADRLADRFALLGDGGTAVPDADPPWHRSLRTAIGWSHELCGPAERLLWARLSVFPGEFDAAAARAVCADARLPAERVDAALESLERNSILLCRPAADGPRFRQLDTLREYGRSWLRLLGEEGAVRRRHHDHYLALARRFDAAWHGPGQIAAMERVRLEMHNVRAALEHGLAEPERHHAALDLAGRLVFLWIAHAPKEGAHHLDRALAGRSGPSPERARALWSRAWLAIVLNEPAEAASRTAECRRLAAWLGDEEAAAYALSMDGAHQALFGDPARAADALCEAADRHRGRPDRTAGLLTALIVLSTALLRLGDVAGAIGTLEEARALSERHGEEWLRSYCDLYQVKPELAAGRPDAAERRALAALAAKVRIHDTLGVVLAIDALAGTAVALGDAGRGARLLGATRVLAEDAGIGLRGLAELRVATAEGEARAVLGDGAYDAAFQQGRALDRDGAVAYALRRRPHPEYP</sequence>
<organism evidence="2 3">
    <name type="scientific">Actinomadura parmotrematis</name>
    <dbReference type="NCBI Taxonomy" id="2864039"/>
    <lineage>
        <taxon>Bacteria</taxon>
        <taxon>Bacillati</taxon>
        <taxon>Actinomycetota</taxon>
        <taxon>Actinomycetes</taxon>
        <taxon>Streptosporangiales</taxon>
        <taxon>Thermomonosporaceae</taxon>
        <taxon>Actinomadura</taxon>
    </lineage>
</organism>
<comment type="caution">
    <text evidence="2">The sequence shown here is derived from an EMBL/GenBank/DDBJ whole genome shotgun (WGS) entry which is preliminary data.</text>
</comment>
<dbReference type="Gene3D" id="1.25.40.10">
    <property type="entry name" value="Tetratricopeptide repeat domain"/>
    <property type="match status" value="1"/>
</dbReference>
<accession>A0ABS7FRW2</accession>
<dbReference type="RefSeq" id="WP_220166140.1">
    <property type="nucleotide sequence ID" value="NZ_JAIBOA010000006.1"/>
</dbReference>
<dbReference type="Pfam" id="PF13191">
    <property type="entry name" value="AAA_16"/>
    <property type="match status" value="1"/>
</dbReference>